<dbReference type="SUPFAM" id="SSF103088">
    <property type="entry name" value="OmpA-like"/>
    <property type="match status" value="1"/>
</dbReference>
<dbReference type="Proteomes" id="UP000029723">
    <property type="component" value="Unassembled WGS sequence"/>
</dbReference>
<dbReference type="InterPro" id="IPR006665">
    <property type="entry name" value="OmpA-like"/>
</dbReference>
<dbReference type="InterPro" id="IPR011659">
    <property type="entry name" value="WD40"/>
</dbReference>
<evidence type="ECO:0000313" key="9">
    <source>
        <dbReference type="Proteomes" id="UP000029723"/>
    </source>
</evidence>
<dbReference type="OrthoDB" id="1488841at2"/>
<evidence type="ECO:0000256" key="2">
    <source>
        <dbReference type="ARBA" id="ARBA00023136"/>
    </source>
</evidence>
<dbReference type="PROSITE" id="PS51257">
    <property type="entry name" value="PROKAR_LIPOPROTEIN"/>
    <property type="match status" value="1"/>
</dbReference>
<comment type="subcellular location">
    <subcellularLocation>
        <location evidence="1">Cell outer membrane</location>
    </subcellularLocation>
</comment>
<evidence type="ECO:0000256" key="3">
    <source>
        <dbReference type="ARBA" id="ARBA00023237"/>
    </source>
</evidence>
<dbReference type="Gene3D" id="1.25.40.10">
    <property type="entry name" value="Tetratricopeptide repeat domain"/>
    <property type="match status" value="1"/>
</dbReference>
<dbReference type="PROSITE" id="PS50005">
    <property type="entry name" value="TPR"/>
    <property type="match status" value="1"/>
</dbReference>
<dbReference type="GO" id="GO:0009279">
    <property type="term" value="C:cell outer membrane"/>
    <property type="evidence" value="ECO:0007669"/>
    <property type="project" value="UniProtKB-SubCell"/>
</dbReference>
<dbReference type="PRINTS" id="PR01021">
    <property type="entry name" value="OMPADOMAIN"/>
</dbReference>
<name>A0A098YPC1_9BACT</name>
<dbReference type="Pfam" id="PF07676">
    <property type="entry name" value="PD40"/>
    <property type="match status" value="2"/>
</dbReference>
<dbReference type="InterPro" id="IPR006664">
    <property type="entry name" value="OMP_bac"/>
</dbReference>
<dbReference type="SUPFAM" id="SSF48452">
    <property type="entry name" value="TPR-like"/>
    <property type="match status" value="1"/>
</dbReference>
<keyword evidence="2 5" id="KW-0472">Membrane</keyword>
<keyword evidence="3" id="KW-0998">Cell outer membrane</keyword>
<dbReference type="InterPro" id="IPR008969">
    <property type="entry name" value="CarboxyPept-like_regulatory"/>
</dbReference>
<organism evidence="8 9">
    <name type="scientific">Hoylesella timonensis S9-PR14</name>
    <dbReference type="NCBI Taxonomy" id="1401062"/>
    <lineage>
        <taxon>Bacteria</taxon>
        <taxon>Pseudomonadati</taxon>
        <taxon>Bacteroidota</taxon>
        <taxon>Bacteroidia</taxon>
        <taxon>Bacteroidales</taxon>
        <taxon>Prevotellaceae</taxon>
        <taxon>Hoylesella</taxon>
    </lineage>
</organism>
<feature type="domain" description="OmpA-like" evidence="7">
    <location>
        <begin position="538"/>
        <end position="682"/>
    </location>
</feature>
<dbReference type="PANTHER" id="PTHR30329:SF21">
    <property type="entry name" value="LIPOPROTEIN YIAD-RELATED"/>
    <property type="match status" value="1"/>
</dbReference>
<dbReference type="PANTHER" id="PTHR30329">
    <property type="entry name" value="STATOR ELEMENT OF FLAGELLAR MOTOR COMPLEX"/>
    <property type="match status" value="1"/>
</dbReference>
<proteinExistence type="predicted"/>
<evidence type="ECO:0000256" key="4">
    <source>
        <dbReference type="PROSITE-ProRule" id="PRU00339"/>
    </source>
</evidence>
<dbReference type="RefSeq" id="WP_052046038.1">
    <property type="nucleotide sequence ID" value="NZ_JRPQ01000140.1"/>
</dbReference>
<dbReference type="SUPFAM" id="SSF82171">
    <property type="entry name" value="DPP6 N-terminal domain-like"/>
    <property type="match status" value="1"/>
</dbReference>
<dbReference type="Gene3D" id="2.60.40.1120">
    <property type="entry name" value="Carboxypeptidase-like, regulatory domain"/>
    <property type="match status" value="1"/>
</dbReference>
<feature type="region of interest" description="Disordered" evidence="6">
    <location>
        <begin position="689"/>
        <end position="717"/>
    </location>
</feature>
<evidence type="ECO:0000313" key="8">
    <source>
        <dbReference type="EMBL" id="KGI21615.1"/>
    </source>
</evidence>
<evidence type="ECO:0000256" key="5">
    <source>
        <dbReference type="PROSITE-ProRule" id="PRU00473"/>
    </source>
</evidence>
<evidence type="ECO:0000259" key="7">
    <source>
        <dbReference type="PROSITE" id="PS51123"/>
    </source>
</evidence>
<sequence length="717" mass="80979">MKKQALHHFLFIYQTVLIGLLLVSCGAERSMKKGEQFLTIGEYYDAAAQFKKAYRQTPPKERALRGQRASRMALCYDRLNATPQAIAAYRNVIRYQQDNVQTHFALAQQLLRNGNYKEAEKEFALVLDSIPNHVLAQEGLRSAQQAPAWKESGSRYTVKKMNVFNSRHADYSPMLWGDDYNQLYFTSTRKEATGNNLSGITGCKPADIFVSVKDDKGNWSKPEVVQGGLNTDAEEGACAFSPDGREMYLTQCTTDATHPRYAKIVVSNRQDAAWGKANELPITQDTLSSYAHPAVSPDGQWLYFTSDMPGGMGGMDIWRVRLTAAGLGGVENLGAPINTPGNEMFPTFRPNGDLYFSSDGHPGFGGLDVFIAIPNHQRSANNVQKDSLQRHAPTKDKDATAPYRLVHPGYPLNSEGDDFGLTFEGPHNRGFFSSNRNNGRGWDQIYWFENPEIIQSIKGWVYEKDGYELPSAQVRIVGSDGTNEVLSVNSDGSFTYVIQPKVDYLLLATCKGFLNHTEELQVEPVKESKEYTLQFPLASITVPVLIDNIFYDFDKATLRLESKKALDDLVKLLNENSHVTIELSAHCDYKGSKEYNQRLAQRRAEAVVRYLIDKGIAKDRLKPVGYGKERPKTIRKKLTERYPWLKEGDVLSEEFIKTLDAEKQEICNQLNRRTEFSVLRTTYNMFDEQGKLKKQSKNKQQKPSLPKNEDTPIIFVQ</sequence>
<reference evidence="8 9" key="1">
    <citation type="submission" date="2014-07" db="EMBL/GenBank/DDBJ databases">
        <authorList>
            <person name="McCorrison J."/>
            <person name="Sanka R."/>
            <person name="Torralba M."/>
            <person name="Gillis M."/>
            <person name="Haft D.H."/>
            <person name="Methe B."/>
            <person name="Sutton G."/>
            <person name="Nelson K.E."/>
        </authorList>
    </citation>
    <scope>NUCLEOTIDE SEQUENCE [LARGE SCALE GENOMIC DNA]</scope>
    <source>
        <strain evidence="8 9">S9-PR14</strain>
    </source>
</reference>
<dbReference type="SMART" id="SM00028">
    <property type="entry name" value="TPR"/>
    <property type="match status" value="3"/>
</dbReference>
<dbReference type="InterPro" id="IPR050330">
    <property type="entry name" value="Bact_OuterMem_StrucFunc"/>
</dbReference>
<dbReference type="PROSITE" id="PS51123">
    <property type="entry name" value="OMPA_2"/>
    <property type="match status" value="1"/>
</dbReference>
<evidence type="ECO:0000256" key="1">
    <source>
        <dbReference type="ARBA" id="ARBA00004442"/>
    </source>
</evidence>
<comment type="caution">
    <text evidence="8">The sequence shown here is derived from an EMBL/GenBank/DDBJ whole genome shotgun (WGS) entry which is preliminary data.</text>
</comment>
<dbReference type="InterPro" id="IPR011042">
    <property type="entry name" value="6-blade_b-propeller_TolB-like"/>
</dbReference>
<accession>A0A098YPC1</accession>
<dbReference type="CDD" id="cd07185">
    <property type="entry name" value="OmpA_C-like"/>
    <property type="match status" value="1"/>
</dbReference>
<dbReference type="InterPro" id="IPR011990">
    <property type="entry name" value="TPR-like_helical_dom_sf"/>
</dbReference>
<keyword evidence="4" id="KW-0802">TPR repeat</keyword>
<feature type="repeat" description="TPR" evidence="4">
    <location>
        <begin position="100"/>
        <end position="133"/>
    </location>
</feature>
<dbReference type="AlphaFoldDB" id="A0A098YPC1"/>
<dbReference type="SUPFAM" id="SSF49464">
    <property type="entry name" value="Carboxypeptidase regulatory domain-like"/>
    <property type="match status" value="1"/>
</dbReference>
<evidence type="ECO:0000256" key="6">
    <source>
        <dbReference type="SAM" id="MobiDB-lite"/>
    </source>
</evidence>
<dbReference type="Pfam" id="PF00691">
    <property type="entry name" value="OmpA"/>
    <property type="match status" value="1"/>
</dbReference>
<dbReference type="InterPro" id="IPR036737">
    <property type="entry name" value="OmpA-like_sf"/>
</dbReference>
<dbReference type="Gene3D" id="3.30.1330.60">
    <property type="entry name" value="OmpA-like domain"/>
    <property type="match status" value="1"/>
</dbReference>
<protein>
    <submittedName>
        <fullName evidence="8">Membrane protein</fullName>
    </submittedName>
</protein>
<dbReference type="InterPro" id="IPR019734">
    <property type="entry name" value="TPR_rpt"/>
</dbReference>
<dbReference type="EMBL" id="JRPQ01000140">
    <property type="protein sequence ID" value="KGI21615.1"/>
    <property type="molecule type" value="Genomic_DNA"/>
</dbReference>
<dbReference type="Gene3D" id="2.120.10.30">
    <property type="entry name" value="TolB, C-terminal domain"/>
    <property type="match status" value="1"/>
</dbReference>
<gene>
    <name evidence="8" type="ORF">HMPREF9304_09205</name>
</gene>